<proteinExistence type="predicted"/>
<evidence type="ECO:0000313" key="3">
    <source>
        <dbReference type="Proteomes" id="UP001159100"/>
    </source>
</evidence>
<dbReference type="Gene3D" id="2.120.10.30">
    <property type="entry name" value="TolB, C-terminal domain"/>
    <property type="match status" value="1"/>
</dbReference>
<protein>
    <recommendedName>
        <fullName evidence="4">WD40 repeat domain-containing protein</fullName>
    </recommendedName>
</protein>
<dbReference type="InterPro" id="IPR011044">
    <property type="entry name" value="Quino_amine_DH_bsu"/>
</dbReference>
<accession>A0ABT6QIA3</accession>
<dbReference type="RefSeq" id="WP_282315145.1">
    <property type="nucleotide sequence ID" value="NZ_JARBWL010000001.1"/>
</dbReference>
<dbReference type="EMBL" id="JARBWL010000001">
    <property type="protein sequence ID" value="MDI2590614.1"/>
    <property type="molecule type" value="Genomic_DNA"/>
</dbReference>
<feature type="signal peptide" evidence="1">
    <location>
        <begin position="1"/>
        <end position="24"/>
    </location>
</feature>
<evidence type="ECO:0000256" key="1">
    <source>
        <dbReference type="SAM" id="SignalP"/>
    </source>
</evidence>
<keyword evidence="1" id="KW-0732">Signal</keyword>
<name>A0ABT6QIA3_9PSED</name>
<keyword evidence="3" id="KW-1185">Reference proteome</keyword>
<gene>
    <name evidence="2" type="ORF">POF45_04090</name>
</gene>
<dbReference type="Proteomes" id="UP001159100">
    <property type="component" value="Unassembled WGS sequence"/>
</dbReference>
<dbReference type="InterPro" id="IPR015943">
    <property type="entry name" value="WD40/YVTN_repeat-like_dom_sf"/>
</dbReference>
<sequence length="378" mass="41339">MKCYSTVFALTIFGIVGMCNHASAAPGESSSVLASVVVPTPTFQKTISFGDFFSRPFVEEIVYSPDGRYLAIVYHSAYMQSDIVIWDLQLDKKQSHIHCPFDYGNMSDVHLLWSRDGKVISFGAKRQWDPLTGASLPDNPAIGRSARLNKDGSKMLTIIGAIGEPSYIYIYDTKSWALQKLYVDGLAVKKAAWTSEDKIMVGVSGTIQTLNKNIDGRSLVRPDVGLRLLDPSGKTPTKAVWFPAVPDDRPRYFPWKQAVDVDLTVTNFAGNQIALGIGRIINGKTLDILTYYSLEDIESDKVSPGLGGMVFSLDGRYLFIKGGAWFDGRKPVVNSVIDTSNGKQVAQFGGGDRGIAISPNGKQLAIGNVHSVQIFNIQ</sequence>
<dbReference type="InterPro" id="IPR011042">
    <property type="entry name" value="6-blade_b-propeller_TolB-like"/>
</dbReference>
<reference evidence="2 3" key="1">
    <citation type="submission" date="2023-02" db="EMBL/GenBank/DDBJ databases">
        <title>Pseudomonas chrutzelriedensis sp. nov., a potently antifungal strain isolated from moss.</title>
        <authorList>
            <person name="Schnyder A."/>
            <person name="Kalawong R."/>
            <person name="Eberl L."/>
            <person name="Agnoli K."/>
        </authorList>
    </citation>
    <scope>NUCLEOTIDE SEQUENCE [LARGE SCALE GENOMIC DNA]</scope>
    <source>
        <strain evidence="2 3">681</strain>
    </source>
</reference>
<dbReference type="SUPFAM" id="SSF50969">
    <property type="entry name" value="YVTN repeat-like/Quinoprotein amine dehydrogenase"/>
    <property type="match status" value="1"/>
</dbReference>
<feature type="chain" id="PRO_5046862925" description="WD40 repeat domain-containing protein" evidence="1">
    <location>
        <begin position="25"/>
        <end position="378"/>
    </location>
</feature>
<comment type="caution">
    <text evidence="2">The sequence shown here is derived from an EMBL/GenBank/DDBJ whole genome shotgun (WGS) entry which is preliminary data.</text>
</comment>
<organism evidence="2 3">
    <name type="scientific">Pseudomonas fungipugnans</name>
    <dbReference type="NCBI Taxonomy" id="3024217"/>
    <lineage>
        <taxon>Bacteria</taxon>
        <taxon>Pseudomonadati</taxon>
        <taxon>Pseudomonadota</taxon>
        <taxon>Gammaproteobacteria</taxon>
        <taxon>Pseudomonadales</taxon>
        <taxon>Pseudomonadaceae</taxon>
        <taxon>Pseudomonas</taxon>
    </lineage>
</organism>
<evidence type="ECO:0008006" key="4">
    <source>
        <dbReference type="Google" id="ProtNLM"/>
    </source>
</evidence>
<dbReference type="Gene3D" id="2.130.10.10">
    <property type="entry name" value="YVTN repeat-like/Quinoprotein amine dehydrogenase"/>
    <property type="match status" value="1"/>
</dbReference>
<evidence type="ECO:0000313" key="2">
    <source>
        <dbReference type="EMBL" id="MDI2590614.1"/>
    </source>
</evidence>